<dbReference type="PROSITE" id="PS51123">
    <property type="entry name" value="OMPA_2"/>
    <property type="match status" value="1"/>
</dbReference>
<keyword evidence="8" id="KW-1185">Reference proteome</keyword>
<evidence type="ECO:0000256" key="3">
    <source>
        <dbReference type="ARBA" id="ARBA00023237"/>
    </source>
</evidence>
<gene>
    <name evidence="7" type="ORF">CK503_15635</name>
</gene>
<dbReference type="InterPro" id="IPR006664">
    <property type="entry name" value="OMP_bac"/>
</dbReference>
<dbReference type="CDD" id="cd07185">
    <property type="entry name" value="OmpA_C-like"/>
    <property type="match status" value="1"/>
</dbReference>
<name>A0A2A2G6M9_9BACT</name>
<evidence type="ECO:0000313" key="8">
    <source>
        <dbReference type="Proteomes" id="UP000218831"/>
    </source>
</evidence>
<feature type="domain" description="OmpA-like" evidence="6">
    <location>
        <begin position="371"/>
        <end position="489"/>
    </location>
</feature>
<dbReference type="InterPro" id="IPR036737">
    <property type="entry name" value="OmpA-like_sf"/>
</dbReference>
<evidence type="ECO:0000256" key="4">
    <source>
        <dbReference type="PROSITE-ProRule" id="PRU00473"/>
    </source>
</evidence>
<dbReference type="InterPro" id="IPR006665">
    <property type="entry name" value="OmpA-like"/>
</dbReference>
<evidence type="ECO:0000313" key="7">
    <source>
        <dbReference type="EMBL" id="PAU92664.1"/>
    </source>
</evidence>
<dbReference type="Proteomes" id="UP000218831">
    <property type="component" value="Unassembled WGS sequence"/>
</dbReference>
<accession>A0A2A2G6M9</accession>
<dbReference type="Gene3D" id="3.30.1330.60">
    <property type="entry name" value="OmpA-like domain"/>
    <property type="match status" value="1"/>
</dbReference>
<evidence type="ECO:0000256" key="2">
    <source>
        <dbReference type="ARBA" id="ARBA00023136"/>
    </source>
</evidence>
<evidence type="ECO:0000256" key="5">
    <source>
        <dbReference type="SAM" id="Coils"/>
    </source>
</evidence>
<comment type="caution">
    <text evidence="7">The sequence shown here is derived from an EMBL/GenBank/DDBJ whole genome shotgun (WGS) entry which is preliminary data.</text>
</comment>
<dbReference type="PANTHER" id="PTHR30329:SF21">
    <property type="entry name" value="LIPOPROTEIN YIAD-RELATED"/>
    <property type="match status" value="1"/>
</dbReference>
<dbReference type="GO" id="GO:0009279">
    <property type="term" value="C:cell outer membrane"/>
    <property type="evidence" value="ECO:0007669"/>
    <property type="project" value="UniProtKB-SubCell"/>
</dbReference>
<dbReference type="PROSITE" id="PS01068">
    <property type="entry name" value="OMPA_1"/>
    <property type="match status" value="1"/>
</dbReference>
<reference evidence="7 8" key="1">
    <citation type="submission" date="2017-08" db="EMBL/GenBank/DDBJ databases">
        <title>Aliifodinibius alkalisoli sp. nov., isolated from saline alkaline soil.</title>
        <authorList>
            <person name="Liu D."/>
            <person name="Zhang G."/>
        </authorList>
    </citation>
    <scope>NUCLEOTIDE SEQUENCE [LARGE SCALE GENOMIC DNA]</scope>
    <source>
        <strain evidence="7 8">WN023</strain>
    </source>
</reference>
<sequence>MSDKTTITKIISALLFVLIFSMLNNSVVQAQDIRNSLFSDADKALNQANAADARLLAPDNFSKAMELFNEANRDLQRGRNLQDIREKLAESVTYFNKATEATKLANVTFTNVLSAREDAIAAKAFEFSPEKWKDAEDEFKGAAKELEDGDARDAKEEAARAEKMYRDAELTAIKSSILESARSLVRQADRVSADDQAPKTLEKAKRLINETEKALENSRYDTDEARNLAKQAEYEASHTLYLHQYIEQLDRDRKSREEVILMAEEPFKRIAGELLINAKFDKGYESVADSIIQKINGLKESLNSQEQEITSLTQEYNSLESANEDLRNKLEAITNERSEISERVQAMNEFREQFEQVNNLFSNREARVIRDGNNAVMRLTGLNFDVGSSVVKTEHFALLSKVKRAINLFPGSKITIEGHTDSQGGDDLNMKLSQERANAVMSYLLANMDIEPLRMNAKGYGETKPVANNETEQGRKMNRRIDVIIVPEGF</sequence>
<proteinExistence type="predicted"/>
<feature type="coiled-coil region" evidence="5">
    <location>
        <begin position="288"/>
        <end position="343"/>
    </location>
</feature>
<keyword evidence="5" id="KW-0175">Coiled coil</keyword>
<keyword evidence="3" id="KW-0998">Cell outer membrane</keyword>
<keyword evidence="2 4" id="KW-0472">Membrane</keyword>
<dbReference type="InterPro" id="IPR050330">
    <property type="entry name" value="Bact_OuterMem_StrucFunc"/>
</dbReference>
<dbReference type="PANTHER" id="PTHR30329">
    <property type="entry name" value="STATOR ELEMENT OF FLAGELLAR MOTOR COMPLEX"/>
    <property type="match status" value="1"/>
</dbReference>
<organism evidence="7 8">
    <name type="scientific">Fodinibius salipaludis</name>
    <dbReference type="NCBI Taxonomy" id="2032627"/>
    <lineage>
        <taxon>Bacteria</taxon>
        <taxon>Pseudomonadati</taxon>
        <taxon>Balneolota</taxon>
        <taxon>Balneolia</taxon>
        <taxon>Balneolales</taxon>
        <taxon>Balneolaceae</taxon>
        <taxon>Fodinibius</taxon>
    </lineage>
</organism>
<dbReference type="OrthoDB" id="9782229at2"/>
<evidence type="ECO:0000256" key="1">
    <source>
        <dbReference type="ARBA" id="ARBA00004442"/>
    </source>
</evidence>
<protein>
    <recommendedName>
        <fullName evidence="6">OmpA-like domain-containing protein</fullName>
    </recommendedName>
</protein>
<dbReference type="PRINTS" id="PR01021">
    <property type="entry name" value="OMPADOMAIN"/>
</dbReference>
<dbReference type="RefSeq" id="WP_095607773.1">
    <property type="nucleotide sequence ID" value="NZ_NSKE01000016.1"/>
</dbReference>
<dbReference type="AlphaFoldDB" id="A0A2A2G6M9"/>
<dbReference type="Gene3D" id="1.20.1270.390">
    <property type="match status" value="1"/>
</dbReference>
<comment type="subcellular location">
    <subcellularLocation>
        <location evidence="1">Cell outer membrane</location>
    </subcellularLocation>
</comment>
<evidence type="ECO:0000259" key="6">
    <source>
        <dbReference type="PROSITE" id="PS51123"/>
    </source>
</evidence>
<dbReference type="EMBL" id="NSKE01000016">
    <property type="protein sequence ID" value="PAU92664.1"/>
    <property type="molecule type" value="Genomic_DNA"/>
</dbReference>
<dbReference type="InterPro" id="IPR006690">
    <property type="entry name" value="OMPA-like_CS"/>
</dbReference>
<dbReference type="SUPFAM" id="SSF103088">
    <property type="entry name" value="OmpA-like"/>
    <property type="match status" value="1"/>
</dbReference>
<dbReference type="Pfam" id="PF00691">
    <property type="entry name" value="OmpA"/>
    <property type="match status" value="1"/>
</dbReference>